<protein>
    <recommendedName>
        <fullName evidence="3">Antitoxin</fullName>
    </recommendedName>
</protein>
<gene>
    <name evidence="1" type="ORF">VV02_06270</name>
</gene>
<dbReference type="STRING" id="571913.VV02_06270"/>
<keyword evidence="2" id="KW-1185">Reference proteome</keyword>
<sequence>MKTTIEIPDALATEAKRIALSQGTTLRELVVVGLRAEVARRDEHPAERTFRFRTVGGRGMRAEAVGRPVSSLAYDLPE</sequence>
<reference evidence="1 2" key="1">
    <citation type="submission" date="2015-03" db="EMBL/GenBank/DDBJ databases">
        <title>Luteipulveratus halotolerans sp. nov., a novel actinobacterium (Dermacoccaceae) from Sarawak, Malaysia.</title>
        <authorList>
            <person name="Juboi H."/>
            <person name="Basik A."/>
            <person name="Shamsul S.S."/>
            <person name="Arnold P."/>
            <person name="Schmitt E.K."/>
            <person name="Sanglier J.-J."/>
            <person name="Yeo T."/>
        </authorList>
    </citation>
    <scope>NUCLEOTIDE SEQUENCE [LARGE SCALE GENOMIC DNA]</scope>
    <source>
        <strain evidence="1 2">MN07-A0370</strain>
    </source>
</reference>
<dbReference type="EMBL" id="CP011112">
    <property type="protein sequence ID" value="AKU15556.1"/>
    <property type="molecule type" value="Genomic_DNA"/>
</dbReference>
<accession>A0A0K1JFS8</accession>
<proteinExistence type="predicted"/>
<evidence type="ECO:0000313" key="1">
    <source>
        <dbReference type="EMBL" id="AKU15556.1"/>
    </source>
</evidence>
<dbReference type="InterPro" id="IPR019239">
    <property type="entry name" value="VapB_antitoxin"/>
</dbReference>
<evidence type="ECO:0000313" key="2">
    <source>
        <dbReference type="Proteomes" id="UP000066480"/>
    </source>
</evidence>
<name>A0A0K1JFS8_9MICO</name>
<dbReference type="KEGG" id="lmoi:VV02_06270"/>
<dbReference type="Pfam" id="PF09957">
    <property type="entry name" value="VapB_antitoxin"/>
    <property type="match status" value="1"/>
</dbReference>
<dbReference type="AlphaFoldDB" id="A0A0K1JFS8"/>
<evidence type="ECO:0008006" key="3">
    <source>
        <dbReference type="Google" id="ProtNLM"/>
    </source>
</evidence>
<dbReference type="OrthoDB" id="5149464at2"/>
<dbReference type="RefSeq" id="WP_052590479.1">
    <property type="nucleotide sequence ID" value="NZ_CP011112.1"/>
</dbReference>
<dbReference type="Proteomes" id="UP000066480">
    <property type="component" value="Chromosome"/>
</dbReference>
<organism evidence="1 2">
    <name type="scientific">Luteipulveratus mongoliensis</name>
    <dbReference type="NCBI Taxonomy" id="571913"/>
    <lineage>
        <taxon>Bacteria</taxon>
        <taxon>Bacillati</taxon>
        <taxon>Actinomycetota</taxon>
        <taxon>Actinomycetes</taxon>
        <taxon>Micrococcales</taxon>
        <taxon>Dermacoccaceae</taxon>
        <taxon>Luteipulveratus</taxon>
    </lineage>
</organism>